<dbReference type="InterPro" id="IPR037208">
    <property type="entry name" value="Spo0E-like_sf"/>
</dbReference>
<reference evidence="1 2" key="1">
    <citation type="submission" date="2022-06" db="EMBL/GenBank/DDBJ databases">
        <authorList>
            <person name="Jeon C.O."/>
        </authorList>
    </citation>
    <scope>NUCLEOTIDE SEQUENCE [LARGE SCALE GENOMIC DNA]</scope>
    <source>
        <strain evidence="1 2">KCTC 13943</strain>
    </source>
</reference>
<sequence>MNNEDLIKKIETVRKKMISVGMSNGFTSPETIKLSQTLDNLFNLGRGLLR</sequence>
<comment type="caution">
    <text evidence="1">The sequence shown here is derived from an EMBL/GenBank/DDBJ whole genome shotgun (WGS) entry which is preliminary data.</text>
</comment>
<name>A0ABT0WG54_9BACI</name>
<accession>A0ABT0WG54</accession>
<dbReference type="Proteomes" id="UP001523262">
    <property type="component" value="Unassembled WGS sequence"/>
</dbReference>
<dbReference type="SUPFAM" id="SSF140500">
    <property type="entry name" value="BAS1536-like"/>
    <property type="match status" value="1"/>
</dbReference>
<keyword evidence="2" id="KW-1185">Reference proteome</keyword>
<proteinExistence type="predicted"/>
<dbReference type="EMBL" id="JAMQCR010000002">
    <property type="protein sequence ID" value="MCM2535291.1"/>
    <property type="molecule type" value="Genomic_DNA"/>
</dbReference>
<dbReference type="InterPro" id="IPR018540">
    <property type="entry name" value="Spo0E-like"/>
</dbReference>
<organism evidence="1 2">
    <name type="scientific">Neobacillus pocheonensis</name>
    <dbReference type="NCBI Taxonomy" id="363869"/>
    <lineage>
        <taxon>Bacteria</taxon>
        <taxon>Bacillati</taxon>
        <taxon>Bacillota</taxon>
        <taxon>Bacilli</taxon>
        <taxon>Bacillales</taxon>
        <taxon>Bacillaceae</taxon>
        <taxon>Neobacillus</taxon>
    </lineage>
</organism>
<dbReference type="Gene3D" id="4.10.280.10">
    <property type="entry name" value="Helix-loop-helix DNA-binding domain"/>
    <property type="match status" value="1"/>
</dbReference>
<evidence type="ECO:0000313" key="1">
    <source>
        <dbReference type="EMBL" id="MCM2535291.1"/>
    </source>
</evidence>
<evidence type="ECO:0000313" key="2">
    <source>
        <dbReference type="Proteomes" id="UP001523262"/>
    </source>
</evidence>
<protein>
    <submittedName>
        <fullName evidence="1">Aspartyl-phosphate phosphatase Spo0E family protein</fullName>
    </submittedName>
</protein>
<dbReference type="Pfam" id="PF09388">
    <property type="entry name" value="SpoOE-like"/>
    <property type="match status" value="1"/>
</dbReference>
<gene>
    <name evidence="1" type="ORF">NDK43_26810</name>
</gene>
<dbReference type="InterPro" id="IPR036638">
    <property type="entry name" value="HLH_DNA-bd_sf"/>
</dbReference>